<organism evidence="1 2">
    <name type="scientific">Oedothorax gibbosus</name>
    <dbReference type="NCBI Taxonomy" id="931172"/>
    <lineage>
        <taxon>Eukaryota</taxon>
        <taxon>Metazoa</taxon>
        <taxon>Ecdysozoa</taxon>
        <taxon>Arthropoda</taxon>
        <taxon>Chelicerata</taxon>
        <taxon>Arachnida</taxon>
        <taxon>Araneae</taxon>
        <taxon>Araneomorphae</taxon>
        <taxon>Entelegynae</taxon>
        <taxon>Araneoidea</taxon>
        <taxon>Linyphiidae</taxon>
        <taxon>Erigoninae</taxon>
        <taxon>Oedothorax</taxon>
    </lineage>
</organism>
<accession>A0AAV6TEH7</accession>
<dbReference type="EMBL" id="JAFNEN010006337">
    <property type="protein sequence ID" value="KAG8156076.1"/>
    <property type="molecule type" value="Genomic_DNA"/>
</dbReference>
<sequence>MILTIDLHVRNRYGPPPESFLWPRLSGHSSHLFGSNVCALNSATSTSWNAAGLRAPPPRGTGIP</sequence>
<proteinExistence type="predicted"/>
<dbReference type="Proteomes" id="UP000827092">
    <property type="component" value="Unassembled WGS sequence"/>
</dbReference>
<name>A0AAV6TEH7_9ARAC</name>
<comment type="caution">
    <text evidence="1">The sequence shown here is derived from an EMBL/GenBank/DDBJ whole genome shotgun (WGS) entry which is preliminary data.</text>
</comment>
<evidence type="ECO:0000313" key="2">
    <source>
        <dbReference type="Proteomes" id="UP000827092"/>
    </source>
</evidence>
<gene>
    <name evidence="1" type="ORF">JTE90_016402</name>
</gene>
<dbReference type="AlphaFoldDB" id="A0AAV6TEH7"/>
<protein>
    <submittedName>
        <fullName evidence="1">Uncharacterized protein</fullName>
    </submittedName>
</protein>
<keyword evidence="2" id="KW-1185">Reference proteome</keyword>
<evidence type="ECO:0000313" key="1">
    <source>
        <dbReference type="EMBL" id="KAG8156076.1"/>
    </source>
</evidence>
<reference evidence="1 2" key="1">
    <citation type="journal article" date="2022" name="Nat. Ecol. Evol.">
        <title>A masculinizing supergene underlies an exaggerated male reproductive morph in a spider.</title>
        <authorList>
            <person name="Hendrickx F."/>
            <person name="De Corte Z."/>
            <person name="Sonet G."/>
            <person name="Van Belleghem S.M."/>
            <person name="Kostlbacher S."/>
            <person name="Vangestel C."/>
        </authorList>
    </citation>
    <scope>NUCLEOTIDE SEQUENCE [LARGE SCALE GENOMIC DNA]</scope>
    <source>
        <strain evidence="1">W744_W776</strain>
    </source>
</reference>
<feature type="non-terminal residue" evidence="1">
    <location>
        <position position="64"/>
    </location>
</feature>